<dbReference type="GO" id="GO:0006310">
    <property type="term" value="P:DNA recombination"/>
    <property type="evidence" value="ECO:0007669"/>
    <property type="project" value="UniProtKB-KW"/>
</dbReference>
<organism evidence="7 8">
    <name type="scientific">Holdemania filiformis</name>
    <dbReference type="NCBI Taxonomy" id="61171"/>
    <lineage>
        <taxon>Bacteria</taxon>
        <taxon>Bacillati</taxon>
        <taxon>Bacillota</taxon>
        <taxon>Erysipelotrichia</taxon>
        <taxon>Erysipelotrichales</taxon>
        <taxon>Erysipelotrichaceae</taxon>
        <taxon>Holdemania</taxon>
    </lineage>
</organism>
<evidence type="ECO:0000256" key="1">
    <source>
        <dbReference type="ARBA" id="ARBA00003416"/>
    </source>
</evidence>
<keyword evidence="6" id="KW-0812">Transmembrane</keyword>
<dbReference type="AlphaFoldDB" id="A0A412G3G0"/>
<feature type="coiled-coil region" evidence="5">
    <location>
        <begin position="438"/>
        <end position="465"/>
    </location>
</feature>
<keyword evidence="6" id="KW-0472">Membrane</keyword>
<evidence type="ECO:0000256" key="6">
    <source>
        <dbReference type="SAM" id="Phobius"/>
    </source>
</evidence>
<keyword evidence="3 5" id="KW-0175">Coiled coil</keyword>
<dbReference type="EMBL" id="QRUP01000006">
    <property type="protein sequence ID" value="RGR75047.1"/>
    <property type="molecule type" value="Genomic_DNA"/>
</dbReference>
<dbReference type="InterPro" id="IPR003798">
    <property type="entry name" value="DNA_recombination_RmuC"/>
</dbReference>
<dbReference type="GeneID" id="83015034"/>
<accession>A0A412G3G0</accession>
<feature type="coiled-coil region" evidence="5">
    <location>
        <begin position="167"/>
        <end position="194"/>
    </location>
</feature>
<sequence>METGILILTAITAGAALFCLFQMMAVNRRLARLEAQDFDKKLSALQTTLAEQDRQSRQEIVDGAQNAVRLVGEMLSANQQTAFQAESQKLDAMNHSVLQQQAAQREMLQSLSALLSSNQQQISELQSRKFSEISQSLSEKQNTLNTAMANQFSVLENRLKTFETGNEQKLENMRQTIEKQLAAIQQDNNRKLDEMRQTVDEKLQKTLEDKMTQSFQLVNDRLEQVYKGLGEMQTLAVGVGDLKKVLSNVKTRGIVGEIQLGAILEEILSPEQYATNVATVPGSKNVVEFAIKLPGEDDQPVWLPIDSKFPADAYSNLQDAYDSGSQEAVTQAVNVLSQRIRSFAKDIHDKYIEPPYTTDFAILFLPFEGLYAEVVNRGLVETLQRDYRINIAGPSTMAALLNSLQMGFRTLAIQKRSSEVWTILGAVKTEFDKFHDVLAMTQQRLDQANKELDKLVGTRTRMIQRKLKAVDKLDPAQSAQLLETTAEDDSPVEA</sequence>
<evidence type="ECO:0000256" key="4">
    <source>
        <dbReference type="ARBA" id="ARBA00023172"/>
    </source>
</evidence>
<evidence type="ECO:0000256" key="3">
    <source>
        <dbReference type="ARBA" id="ARBA00023054"/>
    </source>
</evidence>
<keyword evidence="4" id="KW-0233">DNA recombination</keyword>
<protein>
    <submittedName>
        <fullName evidence="7">DNA recombination protein RmuC</fullName>
    </submittedName>
</protein>
<reference evidence="7 8" key="1">
    <citation type="submission" date="2018-08" db="EMBL/GenBank/DDBJ databases">
        <title>A genome reference for cultivated species of the human gut microbiota.</title>
        <authorList>
            <person name="Zou Y."/>
            <person name="Xue W."/>
            <person name="Luo G."/>
        </authorList>
    </citation>
    <scope>NUCLEOTIDE SEQUENCE [LARGE SCALE GENOMIC DNA]</scope>
    <source>
        <strain evidence="7 8">AF24-29</strain>
    </source>
</reference>
<dbReference type="PANTHER" id="PTHR30563">
    <property type="entry name" value="DNA RECOMBINATION PROTEIN RMUC"/>
    <property type="match status" value="1"/>
</dbReference>
<evidence type="ECO:0000256" key="2">
    <source>
        <dbReference type="ARBA" id="ARBA00009840"/>
    </source>
</evidence>
<dbReference type="RefSeq" id="WP_117894543.1">
    <property type="nucleotide sequence ID" value="NZ_CABJCV010000006.1"/>
</dbReference>
<feature type="transmembrane region" description="Helical" evidence="6">
    <location>
        <begin position="6"/>
        <end position="26"/>
    </location>
</feature>
<evidence type="ECO:0000313" key="8">
    <source>
        <dbReference type="Proteomes" id="UP000284178"/>
    </source>
</evidence>
<dbReference type="Proteomes" id="UP000284178">
    <property type="component" value="Unassembled WGS sequence"/>
</dbReference>
<comment type="function">
    <text evidence="1">Involved in DNA recombination.</text>
</comment>
<name>A0A412G3G0_9FIRM</name>
<comment type="caution">
    <text evidence="7">The sequence shown here is derived from an EMBL/GenBank/DDBJ whole genome shotgun (WGS) entry which is preliminary data.</text>
</comment>
<keyword evidence="8" id="KW-1185">Reference proteome</keyword>
<dbReference type="Pfam" id="PF02646">
    <property type="entry name" value="RmuC"/>
    <property type="match status" value="1"/>
</dbReference>
<gene>
    <name evidence="7" type="ORF">DWY25_06395</name>
</gene>
<proteinExistence type="inferred from homology"/>
<dbReference type="PANTHER" id="PTHR30563:SF0">
    <property type="entry name" value="DNA RECOMBINATION PROTEIN RMUC"/>
    <property type="match status" value="1"/>
</dbReference>
<keyword evidence="6" id="KW-1133">Transmembrane helix</keyword>
<evidence type="ECO:0000313" key="7">
    <source>
        <dbReference type="EMBL" id="RGR75047.1"/>
    </source>
</evidence>
<evidence type="ECO:0000256" key="5">
    <source>
        <dbReference type="SAM" id="Coils"/>
    </source>
</evidence>
<comment type="similarity">
    <text evidence="2">Belongs to the RmuC family.</text>
</comment>